<organism evidence="2 3">
    <name type="scientific">Puccinia coronata f. sp. avenae</name>
    <dbReference type="NCBI Taxonomy" id="200324"/>
    <lineage>
        <taxon>Eukaryota</taxon>
        <taxon>Fungi</taxon>
        <taxon>Dikarya</taxon>
        <taxon>Basidiomycota</taxon>
        <taxon>Pucciniomycotina</taxon>
        <taxon>Pucciniomycetes</taxon>
        <taxon>Pucciniales</taxon>
        <taxon>Pucciniaceae</taxon>
        <taxon>Puccinia</taxon>
    </lineage>
</organism>
<gene>
    <name evidence="2" type="ORF">PCANC_26703</name>
</gene>
<feature type="region of interest" description="Disordered" evidence="1">
    <location>
        <begin position="72"/>
        <end position="93"/>
    </location>
</feature>
<reference evidence="2 3" key="1">
    <citation type="submission" date="2017-11" db="EMBL/GenBank/DDBJ databases">
        <title>De novo assembly and phasing of dikaryotic genomes from two isolates of Puccinia coronata f. sp. avenae, the causal agent of oat crown rust.</title>
        <authorList>
            <person name="Miller M.E."/>
            <person name="Zhang Y."/>
            <person name="Omidvar V."/>
            <person name="Sperschneider J."/>
            <person name="Schwessinger B."/>
            <person name="Raley C."/>
            <person name="Palmer J.M."/>
            <person name="Garnica D."/>
            <person name="Upadhyaya N."/>
            <person name="Rathjen J."/>
            <person name="Taylor J.M."/>
            <person name="Park R.F."/>
            <person name="Dodds P.N."/>
            <person name="Hirsch C.D."/>
            <person name="Kianian S.F."/>
            <person name="Figueroa M."/>
        </authorList>
    </citation>
    <scope>NUCLEOTIDE SEQUENCE [LARGE SCALE GENOMIC DNA]</scope>
    <source>
        <strain evidence="2">12NC29</strain>
    </source>
</reference>
<dbReference type="EMBL" id="PGCJ01000725">
    <property type="protein sequence ID" value="PLW23327.1"/>
    <property type="molecule type" value="Genomic_DNA"/>
</dbReference>
<accession>A0A2N5TCU3</accession>
<comment type="caution">
    <text evidence="2">The sequence shown here is derived from an EMBL/GenBank/DDBJ whole genome shotgun (WGS) entry which is preliminary data.</text>
</comment>
<name>A0A2N5TCU3_9BASI</name>
<proteinExistence type="predicted"/>
<dbReference type="Proteomes" id="UP000235388">
    <property type="component" value="Unassembled WGS sequence"/>
</dbReference>
<dbReference type="AlphaFoldDB" id="A0A2N5TCU3"/>
<evidence type="ECO:0000256" key="1">
    <source>
        <dbReference type="SAM" id="MobiDB-lite"/>
    </source>
</evidence>
<protein>
    <submittedName>
        <fullName evidence="2">Uncharacterized protein</fullName>
    </submittedName>
</protein>
<keyword evidence="3" id="KW-1185">Reference proteome</keyword>
<evidence type="ECO:0000313" key="2">
    <source>
        <dbReference type="EMBL" id="PLW23327.1"/>
    </source>
</evidence>
<sequence>MAESSSHHPVPHSAKGLLDTFELYNATEPAGVGVQKPHQEPQGTVHGHGAGLAACRGLLLLVPLGGGAGPIAPPIPGQRKNGKPAKPKQAAVLGNPSLQELVISNLTGPQTASGPIL</sequence>
<evidence type="ECO:0000313" key="3">
    <source>
        <dbReference type="Proteomes" id="UP000235388"/>
    </source>
</evidence>